<evidence type="ECO:0000313" key="3">
    <source>
        <dbReference type="Proteomes" id="UP000314294"/>
    </source>
</evidence>
<dbReference type="AlphaFoldDB" id="A0A4Z2F390"/>
<feature type="region of interest" description="Disordered" evidence="1">
    <location>
        <begin position="1"/>
        <end position="79"/>
    </location>
</feature>
<reference evidence="2 3" key="1">
    <citation type="submission" date="2019-03" db="EMBL/GenBank/DDBJ databases">
        <title>First draft genome of Liparis tanakae, snailfish: a comprehensive survey of snailfish specific genes.</title>
        <authorList>
            <person name="Kim W."/>
            <person name="Song I."/>
            <person name="Jeong J.-H."/>
            <person name="Kim D."/>
            <person name="Kim S."/>
            <person name="Ryu S."/>
            <person name="Song J.Y."/>
            <person name="Lee S.K."/>
        </authorList>
    </citation>
    <scope>NUCLEOTIDE SEQUENCE [LARGE SCALE GENOMIC DNA]</scope>
    <source>
        <tissue evidence="2">Muscle</tissue>
    </source>
</reference>
<sequence length="79" mass="8574">MHGDRPDVSARSTVRPDLPTGPCEPPRCQVASSQETNPCCQRPASTTDTPELGHAVHWRRRGHGGPRGSARWCGETEEG</sequence>
<dbReference type="Proteomes" id="UP000314294">
    <property type="component" value="Unassembled WGS sequence"/>
</dbReference>
<gene>
    <name evidence="2" type="ORF">EYF80_054212</name>
</gene>
<evidence type="ECO:0000256" key="1">
    <source>
        <dbReference type="SAM" id="MobiDB-lite"/>
    </source>
</evidence>
<dbReference type="EMBL" id="SRLO01001738">
    <property type="protein sequence ID" value="TNN35619.1"/>
    <property type="molecule type" value="Genomic_DNA"/>
</dbReference>
<comment type="caution">
    <text evidence="2">The sequence shown here is derived from an EMBL/GenBank/DDBJ whole genome shotgun (WGS) entry which is preliminary data.</text>
</comment>
<protein>
    <submittedName>
        <fullName evidence="2">Uncharacterized protein</fullName>
    </submittedName>
</protein>
<feature type="compositionally biased region" description="Polar residues" evidence="1">
    <location>
        <begin position="30"/>
        <end position="49"/>
    </location>
</feature>
<accession>A0A4Z2F390</accession>
<name>A0A4Z2F390_9TELE</name>
<keyword evidence="3" id="KW-1185">Reference proteome</keyword>
<evidence type="ECO:0000313" key="2">
    <source>
        <dbReference type="EMBL" id="TNN35619.1"/>
    </source>
</evidence>
<proteinExistence type="predicted"/>
<organism evidence="2 3">
    <name type="scientific">Liparis tanakae</name>
    <name type="common">Tanaka's snailfish</name>
    <dbReference type="NCBI Taxonomy" id="230148"/>
    <lineage>
        <taxon>Eukaryota</taxon>
        <taxon>Metazoa</taxon>
        <taxon>Chordata</taxon>
        <taxon>Craniata</taxon>
        <taxon>Vertebrata</taxon>
        <taxon>Euteleostomi</taxon>
        <taxon>Actinopterygii</taxon>
        <taxon>Neopterygii</taxon>
        <taxon>Teleostei</taxon>
        <taxon>Neoteleostei</taxon>
        <taxon>Acanthomorphata</taxon>
        <taxon>Eupercaria</taxon>
        <taxon>Perciformes</taxon>
        <taxon>Cottioidei</taxon>
        <taxon>Cottales</taxon>
        <taxon>Liparidae</taxon>
        <taxon>Liparis</taxon>
    </lineage>
</organism>